<gene>
    <name evidence="1" type="ORF">TH53_18025</name>
</gene>
<proteinExistence type="predicted"/>
<evidence type="ECO:0008006" key="3">
    <source>
        <dbReference type="Google" id="ProtNLM"/>
    </source>
</evidence>
<protein>
    <recommendedName>
        <fullName evidence="3">DUF3164 family protein</fullName>
    </recommendedName>
</protein>
<dbReference type="STRING" id="1503925.TH53_18025"/>
<reference evidence="1 2" key="1">
    <citation type="submission" date="2015-01" db="EMBL/GenBank/DDBJ databases">
        <title>Draft genome sequence of Pedobacter sp. NL19 isolated from sludge of an effluent treatment pond in an abandoned uranium mine.</title>
        <authorList>
            <person name="Santos T."/>
            <person name="Caetano T."/>
            <person name="Covas C."/>
            <person name="Cruz A."/>
            <person name="Mendo S."/>
        </authorList>
    </citation>
    <scope>NUCLEOTIDE SEQUENCE [LARGE SCALE GENOMIC DNA]</scope>
    <source>
        <strain evidence="1 2">NL19</strain>
    </source>
</reference>
<accession>A0A0D0GIN6</accession>
<dbReference type="Proteomes" id="UP000032049">
    <property type="component" value="Unassembled WGS sequence"/>
</dbReference>
<sequence>MEMMRINATELSINQLEGLLADRKKQEKNRRARARMDYEIARDTDISSLLDEAAKLHFMIRLFKSRVHQVMAAQAQKTADYGLIPATSKGGFSLTNKTGNKRVTRRRDTDPVWDERAVKAIGLIKDFLCDTVKKRDVKLFEILLSFLERNQNGDLEYARVFNLMQHEDKFDDVRWTEGLRLLKESYSITLKGFAYDFKLKNDAGKWDRLELNFSSL</sequence>
<organism evidence="1 2">
    <name type="scientific">Pedobacter lusitanus</name>
    <dbReference type="NCBI Taxonomy" id="1503925"/>
    <lineage>
        <taxon>Bacteria</taxon>
        <taxon>Pseudomonadati</taxon>
        <taxon>Bacteroidota</taxon>
        <taxon>Sphingobacteriia</taxon>
        <taxon>Sphingobacteriales</taxon>
        <taxon>Sphingobacteriaceae</taxon>
        <taxon>Pedobacter</taxon>
    </lineage>
</organism>
<dbReference type="InterPro" id="IPR021505">
    <property type="entry name" value="Phage_B3_Orf6"/>
</dbReference>
<keyword evidence="2" id="KW-1185">Reference proteome</keyword>
<dbReference type="Pfam" id="PF11363">
    <property type="entry name" value="DUF3164"/>
    <property type="match status" value="1"/>
</dbReference>
<dbReference type="EMBL" id="JXRA01000078">
    <property type="protein sequence ID" value="KIO75960.1"/>
    <property type="molecule type" value="Genomic_DNA"/>
</dbReference>
<evidence type="ECO:0000313" key="1">
    <source>
        <dbReference type="EMBL" id="KIO75960.1"/>
    </source>
</evidence>
<dbReference type="AlphaFoldDB" id="A0A0D0GIN6"/>
<name>A0A0D0GIN6_9SPHI</name>
<comment type="caution">
    <text evidence="1">The sequence shown here is derived from an EMBL/GenBank/DDBJ whole genome shotgun (WGS) entry which is preliminary data.</text>
</comment>
<evidence type="ECO:0000313" key="2">
    <source>
        <dbReference type="Proteomes" id="UP000032049"/>
    </source>
</evidence>